<dbReference type="GO" id="GO:0015074">
    <property type="term" value="P:DNA integration"/>
    <property type="evidence" value="ECO:0007669"/>
    <property type="project" value="UniProtKB-KW"/>
</dbReference>
<dbReference type="SUPFAM" id="SSF53098">
    <property type="entry name" value="Ribonuclease H-like"/>
    <property type="match status" value="1"/>
</dbReference>
<dbReference type="GO" id="GO:0006310">
    <property type="term" value="P:DNA recombination"/>
    <property type="evidence" value="ECO:0007669"/>
    <property type="project" value="UniProtKB-KW"/>
</dbReference>
<dbReference type="PANTHER" id="PTHR42648:SF11">
    <property type="entry name" value="TRANSPOSON TY4-P GAG-POL POLYPROTEIN"/>
    <property type="match status" value="1"/>
</dbReference>
<keyword evidence="6" id="KW-0229">DNA integration</keyword>
<evidence type="ECO:0000256" key="5">
    <source>
        <dbReference type="ARBA" id="ARBA00022842"/>
    </source>
</evidence>
<dbReference type="AlphaFoldDB" id="A0A8J5YWM6"/>
<evidence type="ECO:0000256" key="2">
    <source>
        <dbReference type="ARBA" id="ARBA00022723"/>
    </source>
</evidence>
<dbReference type="GO" id="GO:0003676">
    <property type="term" value="F:nucleic acid binding"/>
    <property type="evidence" value="ECO:0007669"/>
    <property type="project" value="InterPro"/>
</dbReference>
<gene>
    <name evidence="12" type="ORF">CXB51_022958</name>
</gene>
<evidence type="ECO:0000256" key="7">
    <source>
        <dbReference type="ARBA" id="ARBA00022918"/>
    </source>
</evidence>
<evidence type="ECO:0000313" key="12">
    <source>
        <dbReference type="EMBL" id="KAG8484180.1"/>
    </source>
</evidence>
<keyword evidence="5" id="KW-0460">Magnesium</keyword>
<dbReference type="EMBL" id="JAHUZN010000009">
    <property type="protein sequence ID" value="KAG8484180.1"/>
    <property type="molecule type" value="Genomic_DNA"/>
</dbReference>
<keyword evidence="8" id="KW-0239">DNA-directed DNA polymerase</keyword>
<dbReference type="InterPro" id="IPR001584">
    <property type="entry name" value="Integrase_cat-core"/>
</dbReference>
<sequence>MVENQSGCHIKVLRTDREGEFVPKEFNLFCKNNGICKDLTIPYTLEQNGVAKRKNRIVEEMARSMKPNVNHLRISGCVAYALVNSHARRKLDEKSGKSISDPLYYEETTDNEEWQKEMMEEMESIEKNRTWEMVDLAEDKNAISYAQKYGVDFEETFSLVARFEMVRIVLTLATQLQWLVYQFNVKSAFLNKDLQEEVYVAQPKGFIEKGNETKVNKLKKALYGLKQAPRT</sequence>
<keyword evidence="8" id="KW-0808">Transferase</keyword>
<dbReference type="GO" id="GO:0003887">
    <property type="term" value="F:DNA-directed DNA polymerase activity"/>
    <property type="evidence" value="ECO:0007669"/>
    <property type="project" value="UniProtKB-KW"/>
</dbReference>
<keyword evidence="9" id="KW-0233">DNA recombination</keyword>
<keyword evidence="7" id="KW-0695">RNA-directed DNA polymerase</keyword>
<dbReference type="Pfam" id="PF07727">
    <property type="entry name" value="RVT_2"/>
    <property type="match status" value="1"/>
</dbReference>
<evidence type="ECO:0000256" key="6">
    <source>
        <dbReference type="ARBA" id="ARBA00022908"/>
    </source>
</evidence>
<evidence type="ECO:0000256" key="8">
    <source>
        <dbReference type="ARBA" id="ARBA00022932"/>
    </source>
</evidence>
<evidence type="ECO:0000256" key="10">
    <source>
        <dbReference type="ARBA" id="ARBA00023268"/>
    </source>
</evidence>
<dbReference type="PROSITE" id="PS50994">
    <property type="entry name" value="INTEGRASE"/>
    <property type="match status" value="1"/>
</dbReference>
<keyword evidence="13" id="KW-1185">Reference proteome</keyword>
<feature type="domain" description="Integrase catalytic" evidence="11">
    <location>
        <begin position="1"/>
        <end position="110"/>
    </location>
</feature>
<comment type="caution">
    <text evidence="12">The sequence shown here is derived from an EMBL/GenBank/DDBJ whole genome shotgun (WGS) entry which is preliminary data.</text>
</comment>
<dbReference type="Proteomes" id="UP000701853">
    <property type="component" value="Chromosome 9"/>
</dbReference>
<organism evidence="12 13">
    <name type="scientific">Gossypium anomalum</name>
    <dbReference type="NCBI Taxonomy" id="47600"/>
    <lineage>
        <taxon>Eukaryota</taxon>
        <taxon>Viridiplantae</taxon>
        <taxon>Streptophyta</taxon>
        <taxon>Embryophyta</taxon>
        <taxon>Tracheophyta</taxon>
        <taxon>Spermatophyta</taxon>
        <taxon>Magnoliopsida</taxon>
        <taxon>eudicotyledons</taxon>
        <taxon>Gunneridae</taxon>
        <taxon>Pentapetalae</taxon>
        <taxon>rosids</taxon>
        <taxon>malvids</taxon>
        <taxon>Malvales</taxon>
        <taxon>Malvaceae</taxon>
        <taxon>Malvoideae</taxon>
        <taxon>Gossypium</taxon>
    </lineage>
</organism>
<proteinExistence type="predicted"/>
<dbReference type="GO" id="GO:0004519">
    <property type="term" value="F:endonuclease activity"/>
    <property type="evidence" value="ECO:0007669"/>
    <property type="project" value="UniProtKB-KW"/>
</dbReference>
<dbReference type="InterPro" id="IPR012337">
    <property type="entry name" value="RNaseH-like_sf"/>
</dbReference>
<evidence type="ECO:0000256" key="1">
    <source>
        <dbReference type="ARBA" id="ARBA00022722"/>
    </source>
</evidence>
<keyword evidence="2" id="KW-0479">Metal-binding</keyword>
<dbReference type="GO" id="GO:0046872">
    <property type="term" value="F:metal ion binding"/>
    <property type="evidence" value="ECO:0007669"/>
    <property type="project" value="UniProtKB-KW"/>
</dbReference>
<dbReference type="Gene3D" id="3.30.420.10">
    <property type="entry name" value="Ribonuclease H-like superfamily/Ribonuclease H"/>
    <property type="match status" value="1"/>
</dbReference>
<dbReference type="InterPro" id="IPR039537">
    <property type="entry name" value="Retrotran_Ty1/copia-like"/>
</dbReference>
<protein>
    <recommendedName>
        <fullName evidence="11">Integrase catalytic domain-containing protein</fullName>
    </recommendedName>
</protein>
<keyword evidence="8" id="KW-0548">Nucleotidyltransferase</keyword>
<evidence type="ECO:0000259" key="11">
    <source>
        <dbReference type="PROSITE" id="PS50994"/>
    </source>
</evidence>
<keyword evidence="1" id="KW-0540">Nuclease</keyword>
<keyword evidence="10" id="KW-0511">Multifunctional enzyme</keyword>
<name>A0A8J5YWM6_9ROSI</name>
<evidence type="ECO:0000256" key="9">
    <source>
        <dbReference type="ARBA" id="ARBA00023172"/>
    </source>
</evidence>
<evidence type="ECO:0000313" key="13">
    <source>
        <dbReference type="Proteomes" id="UP000701853"/>
    </source>
</evidence>
<dbReference type="PANTHER" id="PTHR42648">
    <property type="entry name" value="TRANSPOSASE, PUTATIVE-RELATED"/>
    <property type="match status" value="1"/>
</dbReference>
<keyword evidence="3" id="KW-0255">Endonuclease</keyword>
<accession>A0A8J5YWM6</accession>
<dbReference type="InterPro" id="IPR036397">
    <property type="entry name" value="RNaseH_sf"/>
</dbReference>
<keyword evidence="4" id="KW-0378">Hydrolase</keyword>
<dbReference type="OrthoDB" id="1749346at2759"/>
<reference evidence="12 13" key="1">
    <citation type="journal article" date="2021" name="bioRxiv">
        <title>The Gossypium anomalum genome as a resource for cotton improvement and evolutionary analysis of hybrid incompatibility.</title>
        <authorList>
            <person name="Grover C.E."/>
            <person name="Yuan D."/>
            <person name="Arick M.A."/>
            <person name="Miller E.R."/>
            <person name="Hu G."/>
            <person name="Peterson D.G."/>
            <person name="Wendel J.F."/>
            <person name="Udall J.A."/>
        </authorList>
    </citation>
    <scope>NUCLEOTIDE SEQUENCE [LARGE SCALE GENOMIC DNA]</scope>
    <source>
        <strain evidence="12">JFW-Udall</strain>
        <tissue evidence="12">Leaf</tissue>
    </source>
</reference>
<dbReference type="InterPro" id="IPR013103">
    <property type="entry name" value="RVT_2"/>
</dbReference>
<dbReference type="GO" id="GO:0016787">
    <property type="term" value="F:hydrolase activity"/>
    <property type="evidence" value="ECO:0007669"/>
    <property type="project" value="UniProtKB-KW"/>
</dbReference>
<evidence type="ECO:0000256" key="3">
    <source>
        <dbReference type="ARBA" id="ARBA00022759"/>
    </source>
</evidence>
<dbReference type="GO" id="GO:0003964">
    <property type="term" value="F:RNA-directed DNA polymerase activity"/>
    <property type="evidence" value="ECO:0007669"/>
    <property type="project" value="UniProtKB-KW"/>
</dbReference>
<evidence type="ECO:0000256" key="4">
    <source>
        <dbReference type="ARBA" id="ARBA00022801"/>
    </source>
</evidence>